<dbReference type="InterPro" id="IPR001810">
    <property type="entry name" value="F-box_dom"/>
</dbReference>
<evidence type="ECO:0000256" key="1">
    <source>
        <dbReference type="ARBA" id="ARBA00022737"/>
    </source>
</evidence>
<evidence type="ECO:0000313" key="3">
    <source>
        <dbReference type="EMBL" id="KAF0525863.1"/>
    </source>
</evidence>
<feature type="domain" description="F-box" evidence="2">
    <location>
        <begin position="3"/>
        <end position="46"/>
    </location>
</feature>
<sequence length="266" mass="31769">MITLLPDECLLEIFKNFHTKYRTLFSCLLVNRHWCRIIIPILWSEPTKYIDDLRLIRIYLLALNAEEQALLRQFKITLPNYQKLLFEYSNFATYVGFYLKDRYTDGVKNWLYKEGYKEDWDDEYNYYYDDYSYDDYSYFYQEFDEHVNAIKSSLISMFLRTSKRLKHLNIDEPICNKMIFEKLHINTSITSLKLHINNLEASELLAEILYENSTLTSLDISNNKLGFKELKVLIKAFCKNTTLASLNLSYNFLCSESGNALAEYWK</sequence>
<dbReference type="Gene3D" id="1.20.1280.50">
    <property type="match status" value="1"/>
</dbReference>
<dbReference type="SUPFAM" id="SSF81383">
    <property type="entry name" value="F-box domain"/>
    <property type="match status" value="1"/>
</dbReference>
<organism evidence="3 4">
    <name type="scientific">Gigaspora margarita</name>
    <dbReference type="NCBI Taxonomy" id="4874"/>
    <lineage>
        <taxon>Eukaryota</taxon>
        <taxon>Fungi</taxon>
        <taxon>Fungi incertae sedis</taxon>
        <taxon>Mucoromycota</taxon>
        <taxon>Glomeromycotina</taxon>
        <taxon>Glomeromycetes</taxon>
        <taxon>Diversisporales</taxon>
        <taxon>Gigasporaceae</taxon>
        <taxon>Gigaspora</taxon>
    </lineage>
</organism>
<keyword evidence="1" id="KW-0677">Repeat</keyword>
<dbReference type="PANTHER" id="PTHR24111">
    <property type="entry name" value="LEUCINE-RICH REPEAT-CONTAINING PROTEIN 34"/>
    <property type="match status" value="1"/>
</dbReference>
<dbReference type="AlphaFoldDB" id="A0A8H4ARL4"/>
<dbReference type="SUPFAM" id="SSF52047">
    <property type="entry name" value="RNI-like"/>
    <property type="match status" value="1"/>
</dbReference>
<dbReference type="InterPro" id="IPR036047">
    <property type="entry name" value="F-box-like_dom_sf"/>
</dbReference>
<proteinExistence type="predicted"/>
<dbReference type="InterPro" id="IPR032675">
    <property type="entry name" value="LRR_dom_sf"/>
</dbReference>
<evidence type="ECO:0000259" key="2">
    <source>
        <dbReference type="Pfam" id="PF12937"/>
    </source>
</evidence>
<dbReference type="EMBL" id="WTPW01000293">
    <property type="protein sequence ID" value="KAF0525863.1"/>
    <property type="molecule type" value="Genomic_DNA"/>
</dbReference>
<name>A0A8H4ARL4_GIGMA</name>
<dbReference type="Gene3D" id="3.80.10.10">
    <property type="entry name" value="Ribonuclease Inhibitor"/>
    <property type="match status" value="1"/>
</dbReference>
<gene>
    <name evidence="3" type="ORF">F8M41_014291</name>
</gene>
<dbReference type="OrthoDB" id="2446495at2759"/>
<dbReference type="InterPro" id="IPR052201">
    <property type="entry name" value="LRR-containing_regulator"/>
</dbReference>
<reference evidence="3 4" key="1">
    <citation type="journal article" date="2019" name="Environ. Microbiol.">
        <title>At the nexus of three kingdoms: the genome of the mycorrhizal fungus Gigaspora margarita provides insights into plant, endobacterial and fungal interactions.</title>
        <authorList>
            <person name="Venice F."/>
            <person name="Ghignone S."/>
            <person name="Salvioli di Fossalunga A."/>
            <person name="Amselem J."/>
            <person name="Novero M."/>
            <person name="Xianan X."/>
            <person name="Sedzielewska Toro K."/>
            <person name="Morin E."/>
            <person name="Lipzen A."/>
            <person name="Grigoriev I.V."/>
            <person name="Henrissat B."/>
            <person name="Martin F.M."/>
            <person name="Bonfante P."/>
        </authorList>
    </citation>
    <scope>NUCLEOTIDE SEQUENCE [LARGE SCALE GENOMIC DNA]</scope>
    <source>
        <strain evidence="3 4">BEG34</strain>
    </source>
</reference>
<dbReference type="Pfam" id="PF12937">
    <property type="entry name" value="F-box-like"/>
    <property type="match status" value="1"/>
</dbReference>
<evidence type="ECO:0000313" key="4">
    <source>
        <dbReference type="Proteomes" id="UP000439903"/>
    </source>
</evidence>
<dbReference type="Proteomes" id="UP000439903">
    <property type="component" value="Unassembled WGS sequence"/>
</dbReference>
<protein>
    <submittedName>
        <fullName evidence="3">RNI-like protein</fullName>
    </submittedName>
</protein>
<keyword evidence="4" id="KW-1185">Reference proteome</keyword>
<accession>A0A8H4ARL4</accession>
<dbReference type="PANTHER" id="PTHR24111:SF0">
    <property type="entry name" value="LEUCINE-RICH REPEAT-CONTAINING PROTEIN"/>
    <property type="match status" value="1"/>
</dbReference>
<comment type="caution">
    <text evidence="3">The sequence shown here is derived from an EMBL/GenBank/DDBJ whole genome shotgun (WGS) entry which is preliminary data.</text>
</comment>